<dbReference type="Proteomes" id="UP000006620">
    <property type="component" value="Chromosome"/>
</dbReference>
<dbReference type="HOGENOM" id="CLU_2480418_0_0_9"/>
<reference evidence="2" key="1">
    <citation type="submission" date="2011-06" db="EMBL/GenBank/DDBJ databases">
        <title>Complete genome sequence of Paenibacillus mucilaginosus KNP414.</title>
        <authorList>
            <person name="Wang J."/>
            <person name="Hu S."/>
            <person name="Hu X."/>
            <person name="Zhang B."/>
            <person name="Dong D."/>
            <person name="Zhang S."/>
            <person name="Zhao K."/>
            <person name="Wu D."/>
        </authorList>
    </citation>
    <scope>NUCLEOTIDE SEQUENCE [LARGE SCALE GENOMIC DNA]</scope>
    <source>
        <strain evidence="2">KNP414</strain>
    </source>
</reference>
<protein>
    <submittedName>
        <fullName evidence="1">Uncharacterized protein</fullName>
    </submittedName>
</protein>
<dbReference type="EMBL" id="CP002869">
    <property type="protein sequence ID" value="AEI44067.1"/>
    <property type="molecule type" value="Genomic_DNA"/>
</dbReference>
<gene>
    <name evidence="1" type="ordered locus">KNP414_05543</name>
</gene>
<accession>F8FK26</accession>
<evidence type="ECO:0000313" key="1">
    <source>
        <dbReference type="EMBL" id="AEI44067.1"/>
    </source>
</evidence>
<dbReference type="PATRIC" id="fig|1036673.3.peg.5143"/>
<sequence length="87" mass="9870">MPDTMLQSIHFDSAHQSKNLLSVVPDRRRRWLPASGRTSPPRAQASARSKETAAWAYRESLKKAALILSGQDSFINERKIVYRRSSS</sequence>
<evidence type="ECO:0000313" key="2">
    <source>
        <dbReference type="Proteomes" id="UP000006620"/>
    </source>
</evidence>
<dbReference type="KEGG" id="pms:KNP414_05543"/>
<reference evidence="1 2" key="2">
    <citation type="journal article" date="2013" name="Genome Announc.">
        <title>Genome Sequence of Growth-Improving Paenibacillus mucilaginosus Strain KNP414.</title>
        <authorList>
            <person name="Lu J.J."/>
            <person name="Wang J.F."/>
            <person name="Hu X.F."/>
        </authorList>
    </citation>
    <scope>NUCLEOTIDE SEQUENCE [LARGE SCALE GENOMIC DNA]</scope>
    <source>
        <strain evidence="1 2">KNP414</strain>
    </source>
</reference>
<dbReference type="AlphaFoldDB" id="F8FK26"/>
<organism evidence="1 2">
    <name type="scientific">Paenibacillus mucilaginosus (strain KNP414)</name>
    <dbReference type="NCBI Taxonomy" id="1036673"/>
    <lineage>
        <taxon>Bacteria</taxon>
        <taxon>Bacillati</taxon>
        <taxon>Bacillota</taxon>
        <taxon>Bacilli</taxon>
        <taxon>Bacillales</taxon>
        <taxon>Paenibacillaceae</taxon>
        <taxon>Paenibacillus</taxon>
    </lineage>
</organism>
<proteinExistence type="predicted"/>
<name>F8FK26_PAEMK</name>